<reference evidence="1 2" key="1">
    <citation type="submission" date="2024-05" db="EMBL/GenBank/DDBJ databases">
        <title>Burkholderia sp. Nov. a novel bacteria isolated from rhizosphere soil of Camellia sinensis.</title>
        <authorList>
            <person name="Dong Y."/>
        </authorList>
    </citation>
    <scope>NUCLEOTIDE SEQUENCE [LARGE SCALE GENOMIC DNA]</scope>
    <source>
        <strain evidence="1 2">GS2Y</strain>
    </source>
</reference>
<dbReference type="EMBL" id="JBCPYA010000023">
    <property type="protein sequence ID" value="MEN2475123.1"/>
    <property type="molecule type" value="Genomic_DNA"/>
</dbReference>
<comment type="caution">
    <text evidence="1">The sequence shown here is derived from an EMBL/GenBank/DDBJ whole genome shotgun (WGS) entry which is preliminary data.</text>
</comment>
<dbReference type="Proteomes" id="UP001466933">
    <property type="component" value="Unassembled WGS sequence"/>
</dbReference>
<name>A0ABU9WSS5_9BURK</name>
<dbReference type="RefSeq" id="WP_343495093.1">
    <property type="nucleotide sequence ID" value="NZ_JBCPYA010000023.1"/>
</dbReference>
<gene>
    <name evidence="1" type="ORF">VOI36_35015</name>
</gene>
<protein>
    <submittedName>
        <fullName evidence="1">Uncharacterized protein</fullName>
    </submittedName>
</protein>
<evidence type="ECO:0000313" key="1">
    <source>
        <dbReference type="EMBL" id="MEN2475123.1"/>
    </source>
</evidence>
<proteinExistence type="predicted"/>
<sequence length="102" mass="11489">MDLPNSLIATEVDMRVADIGARVRGTLVMICWLGECGFTGMAYNICERVFACVIAAAGLRMNYRQPKAASRAKWGRKNRLSARGGFRWVQQDFHARRRARAV</sequence>
<evidence type="ECO:0000313" key="2">
    <source>
        <dbReference type="Proteomes" id="UP001466933"/>
    </source>
</evidence>
<keyword evidence="2" id="KW-1185">Reference proteome</keyword>
<accession>A0ABU9WSS5</accession>
<organism evidence="1 2">
    <name type="scientific">Burkholderia theae</name>
    <dbReference type="NCBI Taxonomy" id="3143496"/>
    <lineage>
        <taxon>Bacteria</taxon>
        <taxon>Pseudomonadati</taxon>
        <taxon>Pseudomonadota</taxon>
        <taxon>Betaproteobacteria</taxon>
        <taxon>Burkholderiales</taxon>
        <taxon>Burkholderiaceae</taxon>
        <taxon>Burkholderia</taxon>
    </lineage>
</organism>